<keyword evidence="6" id="KW-0946">Virion</keyword>
<keyword evidence="2" id="KW-0507">mRNA processing</keyword>
<feature type="region of interest" description="Disordered" evidence="8">
    <location>
        <begin position="461"/>
        <end position="480"/>
    </location>
</feature>
<evidence type="ECO:0000256" key="6">
    <source>
        <dbReference type="ARBA" id="ARBA00022844"/>
    </source>
</evidence>
<dbReference type="GO" id="GO:0006397">
    <property type="term" value="P:mRNA processing"/>
    <property type="evidence" value="ECO:0007669"/>
    <property type="project" value="UniProtKB-KW"/>
</dbReference>
<evidence type="ECO:0000313" key="10">
    <source>
        <dbReference type="EMBL" id="QHT13783.1"/>
    </source>
</evidence>
<dbReference type="GO" id="GO:0005524">
    <property type="term" value="F:ATP binding"/>
    <property type="evidence" value="ECO:0007669"/>
    <property type="project" value="UniProtKB-KW"/>
</dbReference>
<evidence type="ECO:0000256" key="5">
    <source>
        <dbReference type="ARBA" id="ARBA00022840"/>
    </source>
</evidence>
<evidence type="ECO:0000259" key="9">
    <source>
        <dbReference type="Pfam" id="PF19244"/>
    </source>
</evidence>
<keyword evidence="4" id="KW-0547">Nucleotide-binding</keyword>
<dbReference type="AlphaFoldDB" id="A0A6C0DBI9"/>
<protein>
    <recommendedName>
        <fullName evidence="9">Poly(A) polymerase catalytic subunit domain-containing protein</fullName>
    </recommendedName>
</protein>
<name>A0A6C0DBI9_9ZZZZ</name>
<evidence type="ECO:0000256" key="7">
    <source>
        <dbReference type="ARBA" id="ARBA00023163"/>
    </source>
</evidence>
<dbReference type="Pfam" id="PF19244">
    <property type="entry name" value="Poly_A_pol_cat"/>
    <property type="match status" value="1"/>
</dbReference>
<evidence type="ECO:0000256" key="1">
    <source>
        <dbReference type="ARBA" id="ARBA00004328"/>
    </source>
</evidence>
<keyword evidence="5" id="KW-0067">ATP-binding</keyword>
<evidence type="ECO:0000256" key="4">
    <source>
        <dbReference type="ARBA" id="ARBA00022741"/>
    </source>
</evidence>
<evidence type="ECO:0000256" key="8">
    <source>
        <dbReference type="SAM" id="MobiDB-lite"/>
    </source>
</evidence>
<accession>A0A6C0DBI9</accession>
<proteinExistence type="predicted"/>
<evidence type="ECO:0000256" key="2">
    <source>
        <dbReference type="ARBA" id="ARBA00022664"/>
    </source>
</evidence>
<keyword evidence="3" id="KW-0808">Transferase</keyword>
<dbReference type="GO" id="GO:0016740">
    <property type="term" value="F:transferase activity"/>
    <property type="evidence" value="ECO:0007669"/>
    <property type="project" value="UniProtKB-KW"/>
</dbReference>
<reference evidence="10" key="1">
    <citation type="journal article" date="2020" name="Nature">
        <title>Giant virus diversity and host interactions through global metagenomics.</title>
        <authorList>
            <person name="Schulz F."/>
            <person name="Roux S."/>
            <person name="Paez-Espino D."/>
            <person name="Jungbluth S."/>
            <person name="Walsh D.A."/>
            <person name="Denef V.J."/>
            <person name="McMahon K.D."/>
            <person name="Konstantinidis K.T."/>
            <person name="Eloe-Fadrosh E.A."/>
            <person name="Kyrpides N.C."/>
            <person name="Woyke T."/>
        </authorList>
    </citation>
    <scope>NUCLEOTIDE SEQUENCE</scope>
    <source>
        <strain evidence="10">GVMAG-M-3300023174-134</strain>
    </source>
</reference>
<sequence>MHYKNKIKNRFHNKNCNNNMSYEECELAILRKAAEESEQIQGQKIVESPEIQKIVLIVEEFIIYKKLVCYGGTAINNILPKYAQFYNKDVELPDYDFYSANALDDAKELADIYYAAGYKDVEAKAGVHMGTFKVFVNFIAIADITYMHKELYDAIHKDSILIAGIHYAPPDFLRMSMYLELSRPKGDISRWEKVLKRLNLLNEHYPIKISNKCEKLDTNVIHKDNIYFITRDNLIDQGVIFFGTYAVSLYSNQTYKKEHNQKTSNFDVISDNPERCALILKEQLERHNINKIKTINHSAIGELLPEHIEVLVDNIPLVFIYKPIACHNYNKIIIGNKEINIASIDTILSFYLVFLYADMPYYNIDKLGCTAKFLFEIQQKNRIEQRGILKRFSIDCYGKQPTLDAIRSEKAEKYKELSNNRNSRDYEMWFLKYIPDRIHNRSNYSKSIINNYKKKADIIDTKTKEESKQNSSKESEETKYDTLLKTKNTVNKKRKTNKKLSFKSNFMKLFREKRNKTIKNM</sequence>
<keyword evidence="7" id="KW-0804">Transcription</keyword>
<evidence type="ECO:0000256" key="3">
    <source>
        <dbReference type="ARBA" id="ARBA00022679"/>
    </source>
</evidence>
<comment type="subcellular location">
    <subcellularLocation>
        <location evidence="1">Virion</location>
    </subcellularLocation>
</comment>
<dbReference type="EMBL" id="MN739577">
    <property type="protein sequence ID" value="QHT13783.1"/>
    <property type="molecule type" value="Genomic_DNA"/>
</dbReference>
<feature type="domain" description="Poly(A) polymerase catalytic subunit" evidence="9">
    <location>
        <begin position="57"/>
        <end position="185"/>
    </location>
</feature>
<organism evidence="10">
    <name type="scientific">viral metagenome</name>
    <dbReference type="NCBI Taxonomy" id="1070528"/>
    <lineage>
        <taxon>unclassified sequences</taxon>
        <taxon>metagenomes</taxon>
        <taxon>organismal metagenomes</taxon>
    </lineage>
</organism>
<dbReference type="GO" id="GO:0044423">
    <property type="term" value="C:virion component"/>
    <property type="evidence" value="ECO:0007669"/>
    <property type="project" value="UniProtKB-KW"/>
</dbReference>
<dbReference type="InterPro" id="IPR045355">
    <property type="entry name" value="PolyA_pol_cat_su"/>
</dbReference>